<dbReference type="Gene3D" id="1.10.10.10">
    <property type="entry name" value="Winged helix-like DNA-binding domain superfamily/Winged helix DNA-binding domain"/>
    <property type="match status" value="1"/>
</dbReference>
<evidence type="ECO:0000313" key="8">
    <source>
        <dbReference type="Proteomes" id="UP000256345"/>
    </source>
</evidence>
<dbReference type="KEGG" id="age:AA314_09601"/>
<dbReference type="InterPro" id="IPR016032">
    <property type="entry name" value="Sig_transdc_resp-reg_C-effctor"/>
</dbReference>
<dbReference type="EMBL" id="QUMU01000007">
    <property type="protein sequence ID" value="REG29719.1"/>
    <property type="molecule type" value="Genomic_DNA"/>
</dbReference>
<dbReference type="SUPFAM" id="SSF46894">
    <property type="entry name" value="C-terminal effector domain of the bipartite response regulators"/>
    <property type="match status" value="1"/>
</dbReference>
<accession>A0AAC8QI69</accession>
<dbReference type="AlphaFoldDB" id="A0AAC8QI69"/>
<keyword evidence="8" id="KW-1185">Reference proteome</keyword>
<evidence type="ECO:0000313" key="7">
    <source>
        <dbReference type="Proteomes" id="UP000035579"/>
    </source>
</evidence>
<evidence type="ECO:0000259" key="4">
    <source>
        <dbReference type="PROSITE" id="PS50043"/>
    </source>
</evidence>
<keyword evidence="1" id="KW-0805">Transcription regulation</keyword>
<dbReference type="PRINTS" id="PR00038">
    <property type="entry name" value="HTHLUXR"/>
</dbReference>
<organism evidence="5 7">
    <name type="scientific">Archangium gephyra</name>
    <dbReference type="NCBI Taxonomy" id="48"/>
    <lineage>
        <taxon>Bacteria</taxon>
        <taxon>Pseudomonadati</taxon>
        <taxon>Myxococcota</taxon>
        <taxon>Myxococcia</taxon>
        <taxon>Myxococcales</taxon>
        <taxon>Cystobacterineae</taxon>
        <taxon>Archangiaceae</taxon>
        <taxon>Archangium</taxon>
    </lineage>
</organism>
<dbReference type="InterPro" id="IPR000792">
    <property type="entry name" value="Tscrpt_reg_LuxR_C"/>
</dbReference>
<keyword evidence="2" id="KW-0238">DNA-binding</keyword>
<evidence type="ECO:0000313" key="5">
    <source>
        <dbReference type="EMBL" id="AKJ07975.1"/>
    </source>
</evidence>
<dbReference type="CDD" id="cd06170">
    <property type="entry name" value="LuxR_C_like"/>
    <property type="match status" value="1"/>
</dbReference>
<dbReference type="Proteomes" id="UP000256345">
    <property type="component" value="Unassembled WGS sequence"/>
</dbReference>
<evidence type="ECO:0000256" key="3">
    <source>
        <dbReference type="ARBA" id="ARBA00023163"/>
    </source>
</evidence>
<evidence type="ECO:0000313" key="6">
    <source>
        <dbReference type="EMBL" id="REG29719.1"/>
    </source>
</evidence>
<dbReference type="InterPro" id="IPR036388">
    <property type="entry name" value="WH-like_DNA-bd_sf"/>
</dbReference>
<dbReference type="EMBL" id="CP011509">
    <property type="protein sequence ID" value="AKJ07975.1"/>
    <property type="molecule type" value="Genomic_DNA"/>
</dbReference>
<gene>
    <name evidence="5" type="ORF">AA314_09601</name>
    <name evidence="6" type="ORF">ATI61_107415</name>
</gene>
<reference evidence="6 8" key="2">
    <citation type="submission" date="2018-08" db="EMBL/GenBank/DDBJ databases">
        <title>Genomic Encyclopedia of Archaeal and Bacterial Type Strains, Phase II (KMG-II): from individual species to whole genera.</title>
        <authorList>
            <person name="Goeker M."/>
        </authorList>
    </citation>
    <scope>NUCLEOTIDE SEQUENCE [LARGE SCALE GENOMIC DNA]</scope>
    <source>
        <strain evidence="6 8">DSM 2261</strain>
    </source>
</reference>
<dbReference type="Pfam" id="PF00196">
    <property type="entry name" value="GerE"/>
    <property type="match status" value="1"/>
</dbReference>
<protein>
    <submittedName>
        <fullName evidence="6">LuxR family transcriptional regulator</fullName>
    </submittedName>
    <submittedName>
        <fullName evidence="5">Transcriptional regulator, LuxR family</fullName>
    </submittedName>
</protein>
<keyword evidence="3" id="KW-0804">Transcription</keyword>
<dbReference type="PANTHER" id="PTHR44688">
    <property type="entry name" value="DNA-BINDING TRANSCRIPTIONAL ACTIVATOR DEVR_DOSR"/>
    <property type="match status" value="1"/>
</dbReference>
<name>A0AAC8QI69_9BACT</name>
<dbReference type="GO" id="GO:0003677">
    <property type="term" value="F:DNA binding"/>
    <property type="evidence" value="ECO:0007669"/>
    <property type="project" value="UniProtKB-KW"/>
</dbReference>
<dbReference type="PROSITE" id="PS00622">
    <property type="entry name" value="HTH_LUXR_1"/>
    <property type="match status" value="1"/>
</dbReference>
<sequence>MEDLRARLDLVEPGVDVMPALVEALREALRAERSLAYGVDIGPERYQVSYLHSSGFSLSPETAYASLDGFVGTRRDPWGYFNPANPQPSQRNRELQFQAPGLESAPPVAPRDDRFTLWKTLGIPSEEQARIQTQVRASIGGFLQECGLERMMFLRVLVCDGPALLGWVGAMRSEPFNPRELHLLRELIPSLQRRLALDARLREAGMLHAALEASLESLGQAAYVVTANGRVAFANSMGRARLEQDAGLVAEALKKHLRGEPTGAELSFTPLRLTGTPAHYLAIVQAEPQHALARVHALSSGWGLTAREMEVLGRLVRGESNKAIALHLGCAERTVEVHVTRILAKAQVESRSALIAKCFLAS</sequence>
<dbReference type="PANTHER" id="PTHR44688:SF16">
    <property type="entry name" value="DNA-BINDING TRANSCRIPTIONAL ACTIVATOR DEVR_DOSR"/>
    <property type="match status" value="1"/>
</dbReference>
<proteinExistence type="predicted"/>
<reference evidence="5 7" key="1">
    <citation type="submission" date="2015-05" db="EMBL/GenBank/DDBJ databases">
        <title>Genome assembly of Archangium gephyra DSM 2261.</title>
        <authorList>
            <person name="Sharma G."/>
            <person name="Subramanian S."/>
        </authorList>
    </citation>
    <scope>NUCLEOTIDE SEQUENCE [LARGE SCALE GENOMIC DNA]</scope>
    <source>
        <strain evidence="5 7">DSM 2261</strain>
    </source>
</reference>
<dbReference type="SMART" id="SM00421">
    <property type="entry name" value="HTH_LUXR"/>
    <property type="match status" value="1"/>
</dbReference>
<feature type="domain" description="HTH luxR-type" evidence="4">
    <location>
        <begin position="297"/>
        <end position="362"/>
    </location>
</feature>
<dbReference type="GO" id="GO:0006355">
    <property type="term" value="P:regulation of DNA-templated transcription"/>
    <property type="evidence" value="ECO:0007669"/>
    <property type="project" value="InterPro"/>
</dbReference>
<dbReference type="PROSITE" id="PS50043">
    <property type="entry name" value="HTH_LUXR_2"/>
    <property type="match status" value="1"/>
</dbReference>
<evidence type="ECO:0000256" key="2">
    <source>
        <dbReference type="ARBA" id="ARBA00023125"/>
    </source>
</evidence>
<dbReference type="Proteomes" id="UP000035579">
    <property type="component" value="Chromosome"/>
</dbReference>
<evidence type="ECO:0000256" key="1">
    <source>
        <dbReference type="ARBA" id="ARBA00023015"/>
    </source>
</evidence>